<evidence type="ECO:0000313" key="1">
    <source>
        <dbReference type="EMBL" id="ALB22973.1"/>
    </source>
</evidence>
<organism evidence="1 2">
    <name type="scientific">Piscirickettsia salmonis</name>
    <dbReference type="NCBI Taxonomy" id="1238"/>
    <lineage>
        <taxon>Bacteria</taxon>
        <taxon>Pseudomonadati</taxon>
        <taxon>Pseudomonadota</taxon>
        <taxon>Gammaproteobacteria</taxon>
        <taxon>Thiotrichales</taxon>
        <taxon>Piscirickettsiaceae</taxon>
        <taxon>Piscirickettsia</taxon>
    </lineage>
</organism>
<evidence type="ECO:0000313" key="2">
    <source>
        <dbReference type="Proteomes" id="UP000029558"/>
    </source>
</evidence>
<dbReference type="RefSeq" id="WP_036774095.1">
    <property type="nucleotide sequence ID" value="NZ_CP012508.1"/>
</dbReference>
<proteinExistence type="predicted"/>
<dbReference type="EMBL" id="CP012508">
    <property type="protein sequence ID" value="ALB22973.1"/>
    <property type="molecule type" value="Genomic_DNA"/>
</dbReference>
<protein>
    <submittedName>
        <fullName evidence="1">tRNA-dihydrouridine synthase A</fullName>
    </submittedName>
</protein>
<dbReference type="AlphaFoldDB" id="A0A1L6TCE0"/>
<sequence length="92" mass="9990">MATVVFSLGGINKNQTCTSPTASDGANAWYQGFEPKSNLQIKVPCDREHIDYNQEGHHLYLSVNGGFFMSGASIDLAFCDGNEGNFVKNVTI</sequence>
<reference evidence="1 2" key="1">
    <citation type="journal article" date="2014" name="Genome Announc.">
        <title>Comparative Genome Analysis of Two Isolates of the Fish Pathogen Piscirickettsia salmonis from Different Hosts Reveals Major Differences in Virulence-Associated Secretion Systems.</title>
        <authorList>
            <person name="Bohle H."/>
            <person name="Henriquez P."/>
            <person name="Grothusen H."/>
            <person name="Navas E."/>
            <person name="Sandoval A."/>
            <person name="Bustamante F."/>
            <person name="Bustos P."/>
            <person name="Mancilla M."/>
        </authorList>
    </citation>
    <scope>NUCLEOTIDE SEQUENCE [LARGE SCALE GENOMIC DNA]</scope>
    <source>
        <strain evidence="2">B1-32597</strain>
    </source>
</reference>
<gene>
    <name evidence="1" type="ORF">KU39_1793</name>
</gene>
<name>A0A1L6TCE0_PISSA</name>
<accession>A0A1L6TCE0</accession>
<dbReference type="OrthoDB" id="5617560at2"/>
<dbReference type="Proteomes" id="UP000029558">
    <property type="component" value="Chromosome"/>
</dbReference>